<evidence type="ECO:0000259" key="4">
    <source>
        <dbReference type="PROSITE" id="PS50109"/>
    </source>
</evidence>
<dbReference type="InterPro" id="IPR004358">
    <property type="entry name" value="Sig_transdc_His_kin-like_C"/>
</dbReference>
<name>A1ZL62_MICM2</name>
<dbReference type="PANTHER" id="PTHR43065">
    <property type="entry name" value="SENSOR HISTIDINE KINASE"/>
    <property type="match status" value="1"/>
</dbReference>
<dbReference type="Pfam" id="PF02518">
    <property type="entry name" value="HATPase_c"/>
    <property type="match status" value="1"/>
</dbReference>
<dbReference type="SUPFAM" id="SSF55874">
    <property type="entry name" value="ATPase domain of HSP90 chaperone/DNA topoisomerase II/histidine kinase"/>
    <property type="match status" value="1"/>
</dbReference>
<dbReference type="EC" id="2.7.13.3" evidence="2"/>
<accession>A1ZL62</accession>
<dbReference type="Gene3D" id="3.30.565.10">
    <property type="entry name" value="Histidine kinase-like ATPase, C-terminal domain"/>
    <property type="match status" value="1"/>
</dbReference>
<feature type="transmembrane region" description="Helical" evidence="3">
    <location>
        <begin position="165"/>
        <end position="185"/>
    </location>
</feature>
<evidence type="ECO:0000256" key="2">
    <source>
        <dbReference type="ARBA" id="ARBA00012438"/>
    </source>
</evidence>
<dbReference type="InterPro" id="IPR003594">
    <property type="entry name" value="HATPase_dom"/>
</dbReference>
<comment type="catalytic activity">
    <reaction evidence="1">
        <text>ATP + protein L-histidine = ADP + protein N-phospho-L-histidine.</text>
        <dbReference type="EC" id="2.7.13.3"/>
    </reaction>
</comment>
<feature type="transmembrane region" description="Helical" evidence="3">
    <location>
        <begin position="12"/>
        <end position="33"/>
    </location>
</feature>
<dbReference type="AlphaFoldDB" id="A1ZL62"/>
<keyword evidence="6" id="KW-1185">Reference proteome</keyword>
<dbReference type="SMART" id="SM00387">
    <property type="entry name" value="HATPase_c"/>
    <property type="match status" value="1"/>
</dbReference>
<dbReference type="OrthoDB" id="1931120at2"/>
<dbReference type="InterPro" id="IPR036890">
    <property type="entry name" value="HATPase_C_sf"/>
</dbReference>
<protein>
    <recommendedName>
        <fullName evidence="2">histidine kinase</fullName>
        <ecNumber evidence="2">2.7.13.3</ecNumber>
    </recommendedName>
</protein>
<keyword evidence="3" id="KW-0472">Membrane</keyword>
<comment type="caution">
    <text evidence="5">The sequence shown here is derived from an EMBL/GenBank/DDBJ whole genome shotgun (WGS) entry which is preliminary data.</text>
</comment>
<keyword evidence="5" id="KW-0418">Kinase</keyword>
<dbReference type="PANTHER" id="PTHR43065:SF42">
    <property type="entry name" value="TWO-COMPONENT SENSOR PPRA"/>
    <property type="match status" value="1"/>
</dbReference>
<keyword evidence="5" id="KW-0808">Transferase</keyword>
<keyword evidence="3" id="KW-1133">Transmembrane helix</keyword>
<dbReference type="GO" id="GO:0004673">
    <property type="term" value="F:protein histidine kinase activity"/>
    <property type="evidence" value="ECO:0007669"/>
    <property type="project" value="UniProtKB-EC"/>
</dbReference>
<feature type="domain" description="Histidine kinase" evidence="4">
    <location>
        <begin position="203"/>
        <end position="408"/>
    </location>
</feature>
<dbReference type="PROSITE" id="PS50109">
    <property type="entry name" value="HIS_KIN"/>
    <property type="match status" value="1"/>
</dbReference>
<dbReference type="RefSeq" id="WP_002697261.1">
    <property type="nucleotide sequence ID" value="NZ_AAWS01000013.1"/>
</dbReference>
<dbReference type="eggNOG" id="COG2205">
    <property type="taxonomic scope" value="Bacteria"/>
</dbReference>
<proteinExistence type="predicted"/>
<dbReference type="Proteomes" id="UP000004095">
    <property type="component" value="Unassembled WGS sequence"/>
</dbReference>
<dbReference type="EMBL" id="AAWS01000013">
    <property type="protein sequence ID" value="EAY29028.1"/>
    <property type="molecule type" value="Genomic_DNA"/>
</dbReference>
<dbReference type="InterPro" id="IPR005467">
    <property type="entry name" value="His_kinase_dom"/>
</dbReference>
<evidence type="ECO:0000313" key="6">
    <source>
        <dbReference type="Proteomes" id="UP000004095"/>
    </source>
</evidence>
<gene>
    <name evidence="5" type="ORF">M23134_00182</name>
</gene>
<evidence type="ECO:0000256" key="1">
    <source>
        <dbReference type="ARBA" id="ARBA00000085"/>
    </source>
</evidence>
<reference evidence="5 6" key="1">
    <citation type="submission" date="2007-01" db="EMBL/GenBank/DDBJ databases">
        <authorList>
            <person name="Haygood M."/>
            <person name="Podell S."/>
            <person name="Anderson C."/>
            <person name="Hopkinson B."/>
            <person name="Roe K."/>
            <person name="Barbeau K."/>
            <person name="Gaasterland T."/>
            <person name="Ferriera S."/>
            <person name="Johnson J."/>
            <person name="Kravitz S."/>
            <person name="Beeson K."/>
            <person name="Sutton G."/>
            <person name="Rogers Y.-H."/>
            <person name="Friedman R."/>
            <person name="Frazier M."/>
            <person name="Venter J.C."/>
        </authorList>
    </citation>
    <scope>NUCLEOTIDE SEQUENCE [LARGE SCALE GENOMIC DNA]</scope>
    <source>
        <strain evidence="5 6">ATCC 23134</strain>
    </source>
</reference>
<keyword evidence="3" id="KW-0812">Transmembrane</keyword>
<evidence type="ECO:0000256" key="3">
    <source>
        <dbReference type="SAM" id="Phobius"/>
    </source>
</evidence>
<evidence type="ECO:0000313" key="5">
    <source>
        <dbReference type="EMBL" id="EAY29028.1"/>
    </source>
</evidence>
<organism evidence="5 6">
    <name type="scientific">Microscilla marina ATCC 23134</name>
    <dbReference type="NCBI Taxonomy" id="313606"/>
    <lineage>
        <taxon>Bacteria</taxon>
        <taxon>Pseudomonadati</taxon>
        <taxon>Bacteroidota</taxon>
        <taxon>Cytophagia</taxon>
        <taxon>Cytophagales</taxon>
        <taxon>Microscillaceae</taxon>
        <taxon>Microscilla</taxon>
    </lineage>
</organism>
<sequence length="412" mass="47270">MDIYNNKSKFKVGIVAIALLLAGVSLYYTNTLVKKLEQREKRLIDLYAKGLEFAVDEKVGDELTFLMQEIVGANNSVPMILTDEKGKIINSRNIKLPSEQNSSIEEPQKLLSVGEAQKIVEQEEKILQKELAIMREENLPIVVSFLGEKNYIYYRNSDLLEQLRYYPYVQFVVIVIFGLLTYMAFNYSRRAEQNRIWVGLAKETAHQLGTPISSLMAWVEYLRLDETADPIVADELEKDVQRLQMVTARFSSIGSEPTLQPENISVVVQGFMNYLQRRISSQVKVRVKDWLPPEKMVNMNRYLFEWVIENICKNAVDAMAGRGELRLRLREIPEGDVVIDITDTGKGMNKQQVKQVFNPGFTTKKRGWGLGLTLAKRIIEEYHKGRIFIKTSEVDKGTTFSIILKEGIPEEE</sequence>
<dbReference type="PRINTS" id="PR00344">
    <property type="entry name" value="BCTRLSENSOR"/>
</dbReference>